<evidence type="ECO:0000256" key="1">
    <source>
        <dbReference type="ARBA" id="ARBA00004651"/>
    </source>
</evidence>
<evidence type="ECO:0000256" key="3">
    <source>
        <dbReference type="ARBA" id="ARBA00022692"/>
    </source>
</evidence>
<feature type="transmembrane region" description="Helical" evidence="7">
    <location>
        <begin position="132"/>
        <end position="152"/>
    </location>
</feature>
<feature type="region of interest" description="Disordered" evidence="6">
    <location>
        <begin position="157"/>
        <end position="183"/>
    </location>
</feature>
<sequence length="183" mass="19538">MSTRSKDAPSSEERRAEVIDRAIGWLEDSLYVVIAVVLAICATALVVDLARGVPDLFVIGGQAPVLEVLDAVLLVFIVVELLFAVRATVARRELVAEPFLIVGIIASIKEIVVVSVKAAEATGKGDVFRDDVTLIGVLGVLTLLLAAAAYLLRRKEREPDEGREDDDAVADSTASPDSEQRAS</sequence>
<comment type="caution">
    <text evidence="8">The sequence shown here is derived from an EMBL/GenBank/DDBJ whole genome shotgun (WGS) entry which is preliminary data.</text>
</comment>
<keyword evidence="4 7" id="KW-1133">Transmembrane helix</keyword>
<evidence type="ECO:0000313" key="8">
    <source>
        <dbReference type="EMBL" id="MEQ7847662.1"/>
    </source>
</evidence>
<evidence type="ECO:0000256" key="4">
    <source>
        <dbReference type="ARBA" id="ARBA00022989"/>
    </source>
</evidence>
<dbReference type="RefSeq" id="WP_349804596.1">
    <property type="nucleotide sequence ID" value="NZ_JBEGDP010000009.1"/>
</dbReference>
<dbReference type="Pfam" id="PF06146">
    <property type="entry name" value="PsiE"/>
    <property type="match status" value="1"/>
</dbReference>
<keyword evidence="9" id="KW-1185">Reference proteome</keyword>
<name>A0ABV1NYV0_9ACTN</name>
<keyword evidence="2" id="KW-1003">Cell membrane</keyword>
<evidence type="ECO:0000256" key="5">
    <source>
        <dbReference type="ARBA" id="ARBA00023136"/>
    </source>
</evidence>
<dbReference type="Proteomes" id="UP001482520">
    <property type="component" value="Unassembled WGS sequence"/>
</dbReference>
<proteinExistence type="predicted"/>
<keyword evidence="5 7" id="KW-0472">Membrane</keyword>
<evidence type="ECO:0000256" key="2">
    <source>
        <dbReference type="ARBA" id="ARBA00022475"/>
    </source>
</evidence>
<evidence type="ECO:0000256" key="7">
    <source>
        <dbReference type="SAM" id="Phobius"/>
    </source>
</evidence>
<evidence type="ECO:0000313" key="9">
    <source>
        <dbReference type="Proteomes" id="UP001482520"/>
    </source>
</evidence>
<dbReference type="EMBL" id="JBEGDP010000009">
    <property type="protein sequence ID" value="MEQ7847662.1"/>
    <property type="molecule type" value="Genomic_DNA"/>
</dbReference>
<feature type="transmembrane region" description="Helical" evidence="7">
    <location>
        <begin position="94"/>
        <end position="112"/>
    </location>
</feature>
<keyword evidence="3 7" id="KW-0812">Transmembrane</keyword>
<reference evidence="8 9" key="1">
    <citation type="submission" date="2024-02" db="EMBL/GenBank/DDBJ databases">
        <title>Full genome sequence of Nocardioides kribbensis.</title>
        <authorList>
            <person name="Poletto B.L."/>
            <person name="Silva G."/>
            <person name="Galante D."/>
            <person name="Campos K.R."/>
            <person name="Santos M.B.N."/>
            <person name="Sacchi C.T."/>
        </authorList>
    </citation>
    <scope>NUCLEOTIDE SEQUENCE [LARGE SCALE GENOMIC DNA]</scope>
    <source>
        <strain evidence="8 9">O4R</strain>
    </source>
</reference>
<feature type="transmembrane region" description="Helical" evidence="7">
    <location>
        <begin position="56"/>
        <end position="82"/>
    </location>
</feature>
<protein>
    <submittedName>
        <fullName evidence="8">Phosphate-starvation-inducible PsiE family protein</fullName>
    </submittedName>
</protein>
<feature type="transmembrane region" description="Helical" evidence="7">
    <location>
        <begin position="30"/>
        <end position="50"/>
    </location>
</feature>
<evidence type="ECO:0000256" key="6">
    <source>
        <dbReference type="SAM" id="MobiDB-lite"/>
    </source>
</evidence>
<comment type="subcellular location">
    <subcellularLocation>
        <location evidence="1">Cell membrane</location>
        <topology evidence="1">Multi-pass membrane protein</topology>
    </subcellularLocation>
</comment>
<accession>A0ABV1NYV0</accession>
<dbReference type="InterPro" id="IPR020948">
    <property type="entry name" value="P_starv_induced_PsiE-like"/>
</dbReference>
<gene>
    <name evidence="8" type="ORF">V6R90_10255</name>
</gene>
<organism evidence="8 9">
    <name type="scientific">Nocardioides kribbensis</name>
    <dbReference type="NCBI Taxonomy" id="305517"/>
    <lineage>
        <taxon>Bacteria</taxon>
        <taxon>Bacillati</taxon>
        <taxon>Actinomycetota</taxon>
        <taxon>Actinomycetes</taxon>
        <taxon>Propionibacteriales</taxon>
        <taxon>Nocardioidaceae</taxon>
        <taxon>Nocardioides</taxon>
    </lineage>
</organism>